<protein>
    <recommendedName>
        <fullName evidence="3">DUF1488 family protein</fullName>
    </recommendedName>
</protein>
<dbReference type="RefSeq" id="WP_244431490.1">
    <property type="nucleotide sequence ID" value="NZ_JBGBYD010000002.1"/>
</dbReference>
<reference evidence="1 2" key="1">
    <citation type="submission" date="2024-07" db="EMBL/GenBank/DDBJ databases">
        <title>Genomic Encyclopedia of Type Strains, Phase V (KMG-V): Genome sequencing to study the core and pangenomes of soil and plant-associated prokaryotes.</title>
        <authorList>
            <person name="Whitman W."/>
        </authorList>
    </citation>
    <scope>NUCLEOTIDE SEQUENCE [LARGE SCALE GENOMIC DNA]</scope>
    <source>
        <strain evidence="1 2">USDA 222</strain>
    </source>
</reference>
<name>A0ABV4GJG4_9BRAD</name>
<dbReference type="Proteomes" id="UP001565474">
    <property type="component" value="Unassembled WGS sequence"/>
</dbReference>
<proteinExistence type="predicted"/>
<evidence type="ECO:0008006" key="3">
    <source>
        <dbReference type="Google" id="ProtNLM"/>
    </source>
</evidence>
<organism evidence="1 2">
    <name type="scientific">Bradyrhizobium yuanmingense</name>
    <dbReference type="NCBI Taxonomy" id="108015"/>
    <lineage>
        <taxon>Bacteria</taxon>
        <taxon>Pseudomonadati</taxon>
        <taxon>Pseudomonadota</taxon>
        <taxon>Alphaproteobacteria</taxon>
        <taxon>Hyphomicrobiales</taxon>
        <taxon>Nitrobacteraceae</taxon>
        <taxon>Bradyrhizobium</taxon>
    </lineage>
</organism>
<dbReference type="EMBL" id="JBGBZN010000002">
    <property type="protein sequence ID" value="MEY9472078.1"/>
    <property type="molecule type" value="Genomic_DNA"/>
</dbReference>
<comment type="caution">
    <text evidence="1">The sequence shown here is derived from an EMBL/GenBank/DDBJ whole genome shotgun (WGS) entry which is preliminary data.</text>
</comment>
<evidence type="ECO:0000313" key="1">
    <source>
        <dbReference type="EMBL" id="MEY9472078.1"/>
    </source>
</evidence>
<sequence>MMGNFTVRVARIEMIESNERGEDIRLTFHIEGHQTGFNLPIFLNSREFDDTEVVKIARSKLHEVFRQLCCQCQDWQLSEDELRQLAGINVRPATRV</sequence>
<gene>
    <name evidence="1" type="ORF">ABH992_004477</name>
</gene>
<keyword evidence="2" id="KW-1185">Reference proteome</keyword>
<evidence type="ECO:0000313" key="2">
    <source>
        <dbReference type="Proteomes" id="UP001565474"/>
    </source>
</evidence>
<accession>A0ABV4GJG4</accession>